<dbReference type="AlphaFoldDB" id="A0AAE3A3B7"/>
<reference evidence="1 2" key="1">
    <citation type="submission" date="2021-10" db="EMBL/GenBank/DDBJ databases">
        <title>Anaerobic single-cell dispensing facilitates the cultivation of human gut bacteria.</title>
        <authorList>
            <person name="Afrizal A."/>
        </authorList>
    </citation>
    <scope>NUCLEOTIDE SEQUENCE [LARGE SCALE GENOMIC DNA]</scope>
    <source>
        <strain evidence="1 2">CLA-AA-H276</strain>
    </source>
</reference>
<proteinExistence type="predicted"/>
<protein>
    <submittedName>
        <fullName evidence="1">Uncharacterized protein</fullName>
    </submittedName>
</protein>
<name>A0AAE3A3B7_9FIRM</name>
<dbReference type="RefSeq" id="WP_308458737.1">
    <property type="nucleotide sequence ID" value="NZ_JAJEPS010000002.1"/>
</dbReference>
<organism evidence="1 2">
    <name type="scientific">Hominiventricola filiformis</name>
    <dbReference type="NCBI Taxonomy" id="2885352"/>
    <lineage>
        <taxon>Bacteria</taxon>
        <taxon>Bacillati</taxon>
        <taxon>Bacillota</taxon>
        <taxon>Clostridia</taxon>
        <taxon>Lachnospirales</taxon>
        <taxon>Lachnospiraceae</taxon>
        <taxon>Hominiventricola</taxon>
    </lineage>
</organism>
<keyword evidence="2" id="KW-1185">Reference proteome</keyword>
<dbReference type="Proteomes" id="UP001198220">
    <property type="component" value="Unassembled WGS sequence"/>
</dbReference>
<comment type="caution">
    <text evidence="1">The sequence shown here is derived from an EMBL/GenBank/DDBJ whole genome shotgun (WGS) entry which is preliminary data.</text>
</comment>
<gene>
    <name evidence="1" type="ORF">LKD36_03700</name>
</gene>
<accession>A0AAE3A3B7</accession>
<evidence type="ECO:0000313" key="1">
    <source>
        <dbReference type="EMBL" id="MCC2125282.1"/>
    </source>
</evidence>
<dbReference type="EMBL" id="JAJEPS010000002">
    <property type="protein sequence ID" value="MCC2125282.1"/>
    <property type="molecule type" value="Genomic_DNA"/>
</dbReference>
<sequence>MKYYEINEETARRANDVNSMRDYRHGSATEEYRAAVDKAAALVQAQKSKISPYYHDKLDALLDRYSRRLADYYNAYYRNESACPSILVCGGSNFPVRKKQKQNARRESLWQEYKEIDAILDKIRSIGTGPVDLADPNAKDILSDQLERVQKSLERAKALNAYWRKHKTFVGFEGLAEETAQKMDADFADLQKRAPYISKPYPDYELTSLRSKAKRIQTRLDDLDKLQQSVPDLGMEFADGTIVRNTTANRLQIIFDDIPTADIRQALKNHGFRWSPRNQAWQRQLTKNAEYDAQKILNIS</sequence>
<evidence type="ECO:0000313" key="2">
    <source>
        <dbReference type="Proteomes" id="UP001198220"/>
    </source>
</evidence>